<evidence type="ECO:0000313" key="2">
    <source>
        <dbReference type="EMBL" id="GES00673.1"/>
    </source>
</evidence>
<dbReference type="Proteomes" id="UP000334990">
    <property type="component" value="Unassembled WGS sequence"/>
</dbReference>
<dbReference type="Gene3D" id="3.20.20.150">
    <property type="entry name" value="Divalent-metal-dependent TIM barrel enzymes"/>
    <property type="match status" value="1"/>
</dbReference>
<sequence>MKLAVIGDELAQDCRVVAETAAELGFDGVEIRSIDGTPPHLLTDDQLVAARAILGEHGLANAGFTPPALKVALPETDDDLRAAADLLVDACRRAALLGAPHVRIFSFYRDGDPDPVRAARVAARVLDGARLPVPLVVENGTRTNTPTLRHVRTFLDELGRDDVGVLWDPGNSVFSGWDPDPFPADYEAGRELIRHVHVKDPDAGRGYVRLGDGDLDWPAILLRLAEDGYDGYVSLETHWRQGRQLTADERDNPWGEEFSRGAYVASVACMVKLRGWRDELA</sequence>
<keyword evidence="2" id="KW-0413">Isomerase</keyword>
<keyword evidence="3" id="KW-1185">Reference proteome</keyword>
<dbReference type="AlphaFoldDB" id="A0A5M3W051"/>
<dbReference type="PANTHER" id="PTHR12110">
    <property type="entry name" value="HYDROXYPYRUVATE ISOMERASE"/>
    <property type="match status" value="1"/>
</dbReference>
<name>A0A5M3W051_9ACTN</name>
<dbReference type="SUPFAM" id="SSF51658">
    <property type="entry name" value="Xylose isomerase-like"/>
    <property type="match status" value="1"/>
</dbReference>
<dbReference type="EMBL" id="BLAD01000046">
    <property type="protein sequence ID" value="GES00673.1"/>
    <property type="molecule type" value="Genomic_DNA"/>
</dbReference>
<dbReference type="OrthoDB" id="9779184at2"/>
<dbReference type="PANTHER" id="PTHR12110:SF41">
    <property type="entry name" value="INOSOSE DEHYDRATASE"/>
    <property type="match status" value="1"/>
</dbReference>
<evidence type="ECO:0000313" key="3">
    <source>
        <dbReference type="Proteomes" id="UP000334990"/>
    </source>
</evidence>
<feature type="domain" description="Xylose isomerase-like TIM barrel" evidence="1">
    <location>
        <begin position="19"/>
        <end position="251"/>
    </location>
</feature>
<dbReference type="InterPro" id="IPR013022">
    <property type="entry name" value="Xyl_isomerase-like_TIM-brl"/>
</dbReference>
<dbReference type="GO" id="GO:0016853">
    <property type="term" value="F:isomerase activity"/>
    <property type="evidence" value="ECO:0007669"/>
    <property type="project" value="UniProtKB-KW"/>
</dbReference>
<dbReference type="InterPro" id="IPR036237">
    <property type="entry name" value="Xyl_isomerase-like_sf"/>
</dbReference>
<protein>
    <submittedName>
        <fullName evidence="2">Isomerase</fullName>
    </submittedName>
</protein>
<accession>A0A5M3W051</accession>
<dbReference type="Pfam" id="PF01261">
    <property type="entry name" value="AP_endonuc_2"/>
    <property type="match status" value="1"/>
</dbReference>
<gene>
    <name evidence="2" type="ORF">Acor_27370</name>
</gene>
<reference evidence="2 3" key="1">
    <citation type="submission" date="2019-10" db="EMBL/GenBank/DDBJ databases">
        <title>Whole genome shotgun sequence of Acrocarpospora corrugata NBRC 13972.</title>
        <authorList>
            <person name="Ichikawa N."/>
            <person name="Kimura A."/>
            <person name="Kitahashi Y."/>
            <person name="Komaki H."/>
            <person name="Oguchi A."/>
        </authorList>
    </citation>
    <scope>NUCLEOTIDE SEQUENCE [LARGE SCALE GENOMIC DNA]</scope>
    <source>
        <strain evidence="2 3">NBRC 13972</strain>
    </source>
</reference>
<comment type="caution">
    <text evidence="2">The sequence shown here is derived from an EMBL/GenBank/DDBJ whole genome shotgun (WGS) entry which is preliminary data.</text>
</comment>
<evidence type="ECO:0000259" key="1">
    <source>
        <dbReference type="Pfam" id="PF01261"/>
    </source>
</evidence>
<proteinExistence type="predicted"/>
<dbReference type="InterPro" id="IPR050312">
    <property type="entry name" value="IolE/XylAMocC-like"/>
</dbReference>
<dbReference type="RefSeq" id="WP_155336999.1">
    <property type="nucleotide sequence ID" value="NZ_BAAABN010000098.1"/>
</dbReference>
<organism evidence="2 3">
    <name type="scientific">Acrocarpospora corrugata</name>
    <dbReference type="NCBI Taxonomy" id="35763"/>
    <lineage>
        <taxon>Bacteria</taxon>
        <taxon>Bacillati</taxon>
        <taxon>Actinomycetota</taxon>
        <taxon>Actinomycetes</taxon>
        <taxon>Streptosporangiales</taxon>
        <taxon>Streptosporangiaceae</taxon>
        <taxon>Acrocarpospora</taxon>
    </lineage>
</organism>